<evidence type="ECO:0000256" key="3">
    <source>
        <dbReference type="ARBA" id="ARBA00022502"/>
    </source>
</evidence>
<dbReference type="PANTHER" id="PTHR13148:SF0">
    <property type="entry name" value="POST-GPI ATTACHMENT TO PROTEINS FACTOR 3"/>
    <property type="match status" value="1"/>
</dbReference>
<comment type="similarity">
    <text evidence="2 8">Belongs to the PGAP3 family.</text>
</comment>
<keyword evidence="3 8" id="KW-0337">GPI-anchor biosynthesis</keyword>
<evidence type="ECO:0000256" key="7">
    <source>
        <dbReference type="ARBA" id="ARBA00023136"/>
    </source>
</evidence>
<reference evidence="9" key="1">
    <citation type="submission" date="2021-02" db="EMBL/GenBank/DDBJ databases">
        <authorList>
            <person name="Nowell W R."/>
        </authorList>
    </citation>
    <scope>NUCLEOTIDE SEQUENCE</scope>
</reference>
<protein>
    <recommendedName>
        <fullName evidence="8">Post-GPI attachment to proteins factor 3</fullName>
    </recommendedName>
</protein>
<keyword evidence="6 8" id="KW-1133">Transmembrane helix</keyword>
<dbReference type="AlphaFoldDB" id="A0A814XW40"/>
<accession>A0A814XW40</accession>
<dbReference type="PANTHER" id="PTHR13148">
    <property type="entry name" value="PER1-RELATED"/>
    <property type="match status" value="1"/>
</dbReference>
<evidence type="ECO:0000256" key="4">
    <source>
        <dbReference type="ARBA" id="ARBA00022692"/>
    </source>
</evidence>
<keyword evidence="8" id="KW-0333">Golgi apparatus</keyword>
<feature type="transmembrane region" description="Helical" evidence="8">
    <location>
        <begin position="170"/>
        <end position="190"/>
    </location>
</feature>
<feature type="transmembrane region" description="Helical" evidence="8">
    <location>
        <begin position="256"/>
        <end position="283"/>
    </location>
</feature>
<comment type="function">
    <text evidence="8">Involved in the lipid remodeling steps of GPI-anchor maturation.</text>
</comment>
<evidence type="ECO:0000256" key="2">
    <source>
        <dbReference type="ARBA" id="ARBA00006387"/>
    </source>
</evidence>
<dbReference type="InterPro" id="IPR007217">
    <property type="entry name" value="Per1-like"/>
</dbReference>
<feature type="transmembrane region" description="Helical" evidence="8">
    <location>
        <begin position="197"/>
        <end position="217"/>
    </location>
</feature>
<feature type="transmembrane region" description="Helical" evidence="8">
    <location>
        <begin position="137"/>
        <end position="158"/>
    </location>
</feature>
<dbReference type="GO" id="GO:0016788">
    <property type="term" value="F:hydrolase activity, acting on ester bonds"/>
    <property type="evidence" value="ECO:0007669"/>
    <property type="project" value="TreeGrafter"/>
</dbReference>
<name>A0A814XW40_9BILA</name>
<evidence type="ECO:0000256" key="6">
    <source>
        <dbReference type="ARBA" id="ARBA00022989"/>
    </source>
</evidence>
<evidence type="ECO:0000256" key="1">
    <source>
        <dbReference type="ARBA" id="ARBA00004127"/>
    </source>
</evidence>
<keyword evidence="7 8" id="KW-0472">Membrane</keyword>
<evidence type="ECO:0000313" key="9">
    <source>
        <dbReference type="EMBL" id="CAF1221306.1"/>
    </source>
</evidence>
<gene>
    <name evidence="9" type="ORF">RFH988_LOCUS25659</name>
</gene>
<feature type="transmembrane region" description="Helical" evidence="8">
    <location>
        <begin position="105"/>
        <end position="125"/>
    </location>
</feature>
<dbReference type="Pfam" id="PF04080">
    <property type="entry name" value="Per1"/>
    <property type="match status" value="1"/>
</dbReference>
<evidence type="ECO:0000256" key="8">
    <source>
        <dbReference type="RuleBase" id="RU365066"/>
    </source>
</evidence>
<dbReference type="EMBL" id="CAJNOO010001968">
    <property type="protein sequence ID" value="CAF1221306.1"/>
    <property type="molecule type" value="Genomic_DNA"/>
</dbReference>
<comment type="caution">
    <text evidence="9">The sequence shown here is derived from an EMBL/GenBank/DDBJ whole genome shotgun (WGS) entry which is preliminary data.</text>
</comment>
<comment type="subcellular location">
    <subcellularLocation>
        <location evidence="1">Endomembrane system</location>
        <topology evidence="1">Multi-pass membrane protein</topology>
    </subcellularLocation>
    <subcellularLocation>
        <location evidence="8">Golgi apparatus membrane</location>
        <topology evidence="8">Multi-pass membrane protein</topology>
    </subcellularLocation>
</comment>
<dbReference type="GO" id="GO:0006506">
    <property type="term" value="P:GPI anchor biosynthetic process"/>
    <property type="evidence" value="ECO:0007669"/>
    <property type="project" value="UniProtKB-KW"/>
</dbReference>
<sequence>MIIWYFLFYFSLNIIIFASPGDNHYLYRACLNHCKQINCSTSLGLRDFQDKQTFFEYIFQWSCQDECSYECMWKTVDNMQSNGQPVVQFHGKWPFKRFLGIQEPASTLFSILNLLSNYIFGYKVLRHHLKYGVYPLYSMWMMFCFIAMNAWIWSTIFHTRDKPLTEIFDYIGAISLIFSQFACCIIRVSYRTKYIRLAKFVTLFLLMFFIYHAYYLLFIHMDYGYNMTVNVIVGVLNVICWLLWSIINFISGKIYVWRCAVSVVLAMIFAALELVDFAPIAWIIDAHSLWHFFTMFLPILWYRFIIDDSRYLLRYIY</sequence>
<dbReference type="Proteomes" id="UP000663882">
    <property type="component" value="Unassembled WGS sequence"/>
</dbReference>
<dbReference type="GO" id="GO:0005789">
    <property type="term" value="C:endoplasmic reticulum membrane"/>
    <property type="evidence" value="ECO:0007669"/>
    <property type="project" value="TreeGrafter"/>
</dbReference>
<evidence type="ECO:0000313" key="10">
    <source>
        <dbReference type="Proteomes" id="UP000663882"/>
    </source>
</evidence>
<dbReference type="GO" id="GO:0000139">
    <property type="term" value="C:Golgi membrane"/>
    <property type="evidence" value="ECO:0007669"/>
    <property type="project" value="UniProtKB-SubCell"/>
</dbReference>
<feature type="transmembrane region" description="Helical" evidence="8">
    <location>
        <begin position="223"/>
        <end position="244"/>
    </location>
</feature>
<feature type="transmembrane region" description="Helical" evidence="8">
    <location>
        <begin position="289"/>
        <end position="306"/>
    </location>
</feature>
<keyword evidence="4 8" id="KW-0812">Transmembrane</keyword>
<dbReference type="OrthoDB" id="419770at2759"/>
<evidence type="ECO:0000256" key="5">
    <source>
        <dbReference type="ARBA" id="ARBA00022729"/>
    </source>
</evidence>
<keyword evidence="5" id="KW-0732">Signal</keyword>
<proteinExistence type="inferred from homology"/>
<organism evidence="9 10">
    <name type="scientific">Rotaria sordida</name>
    <dbReference type="NCBI Taxonomy" id="392033"/>
    <lineage>
        <taxon>Eukaryota</taxon>
        <taxon>Metazoa</taxon>
        <taxon>Spiralia</taxon>
        <taxon>Gnathifera</taxon>
        <taxon>Rotifera</taxon>
        <taxon>Eurotatoria</taxon>
        <taxon>Bdelloidea</taxon>
        <taxon>Philodinida</taxon>
        <taxon>Philodinidae</taxon>
        <taxon>Rotaria</taxon>
    </lineage>
</organism>